<accession>A0ABU5I623</accession>
<dbReference type="Proteomes" id="UP001294412">
    <property type="component" value="Unassembled WGS sequence"/>
</dbReference>
<dbReference type="RefSeq" id="WP_322188743.1">
    <property type="nucleotide sequence ID" value="NZ_JAXLPB010000006.1"/>
</dbReference>
<protein>
    <submittedName>
        <fullName evidence="1">Uncharacterized protein</fullName>
    </submittedName>
</protein>
<sequence length="64" mass="6781">MILELVKHLSLEPDLNDTPCVIPVIQASGIPDHPDARFPTGHGFSGASGHATAQALHKARMISI</sequence>
<gene>
    <name evidence="1" type="ORF">U0C82_16915</name>
</gene>
<dbReference type="EMBL" id="JAXLPB010000006">
    <property type="protein sequence ID" value="MDY8110822.1"/>
    <property type="molecule type" value="Genomic_DNA"/>
</dbReference>
<evidence type="ECO:0000313" key="2">
    <source>
        <dbReference type="Proteomes" id="UP001294412"/>
    </source>
</evidence>
<name>A0ABU5I623_9HYPH</name>
<proteinExistence type="predicted"/>
<reference evidence="1 2" key="1">
    <citation type="submission" date="2023-12" db="EMBL/GenBank/DDBJ databases">
        <title>Description of Novel Strain Fulvimarina sp. 2208YS6-2-32 isolated from Uroteuthis (Photololigo) edulis.</title>
        <authorList>
            <person name="Park J.-S."/>
        </authorList>
    </citation>
    <scope>NUCLEOTIDE SEQUENCE [LARGE SCALE GENOMIC DNA]</scope>
    <source>
        <strain evidence="1 2">2208YS6-2-32</strain>
    </source>
</reference>
<comment type="caution">
    <text evidence="1">The sequence shown here is derived from an EMBL/GenBank/DDBJ whole genome shotgun (WGS) entry which is preliminary data.</text>
</comment>
<evidence type="ECO:0000313" key="1">
    <source>
        <dbReference type="EMBL" id="MDY8110822.1"/>
    </source>
</evidence>
<keyword evidence="2" id="KW-1185">Reference proteome</keyword>
<organism evidence="1 2">
    <name type="scientific">Fulvimarina uroteuthidis</name>
    <dbReference type="NCBI Taxonomy" id="3098149"/>
    <lineage>
        <taxon>Bacteria</taxon>
        <taxon>Pseudomonadati</taxon>
        <taxon>Pseudomonadota</taxon>
        <taxon>Alphaproteobacteria</taxon>
        <taxon>Hyphomicrobiales</taxon>
        <taxon>Aurantimonadaceae</taxon>
        <taxon>Fulvimarina</taxon>
    </lineage>
</organism>